<dbReference type="PANTHER" id="PTHR33744:SF1">
    <property type="entry name" value="DNA-BINDING TRANSCRIPTIONAL ACTIVATOR ADER"/>
    <property type="match status" value="1"/>
</dbReference>
<dbReference type="EMBL" id="JBHUCO010000065">
    <property type="protein sequence ID" value="MFD1523468.1"/>
    <property type="molecule type" value="Genomic_DNA"/>
</dbReference>
<proteinExistence type="predicted"/>
<dbReference type="Gene3D" id="1.10.10.2840">
    <property type="entry name" value="PucR C-terminal helix-turn-helix domain"/>
    <property type="match status" value="1"/>
</dbReference>
<evidence type="ECO:0000313" key="4">
    <source>
        <dbReference type="Proteomes" id="UP001597114"/>
    </source>
</evidence>
<dbReference type="Pfam" id="PF13185">
    <property type="entry name" value="GAF_2"/>
    <property type="match status" value="1"/>
</dbReference>
<dbReference type="InterPro" id="IPR025736">
    <property type="entry name" value="PucR_C-HTH_dom"/>
</dbReference>
<feature type="domain" description="GAF" evidence="2">
    <location>
        <begin position="87"/>
        <end position="236"/>
    </location>
</feature>
<feature type="region of interest" description="Disordered" evidence="1">
    <location>
        <begin position="381"/>
        <end position="409"/>
    </location>
</feature>
<dbReference type="InterPro" id="IPR003018">
    <property type="entry name" value="GAF"/>
</dbReference>
<dbReference type="SMART" id="SM00065">
    <property type="entry name" value="GAF"/>
    <property type="match status" value="1"/>
</dbReference>
<dbReference type="SUPFAM" id="SSF55781">
    <property type="entry name" value="GAF domain-like"/>
    <property type="match status" value="1"/>
</dbReference>
<dbReference type="Pfam" id="PF13556">
    <property type="entry name" value="HTH_30"/>
    <property type="match status" value="1"/>
</dbReference>
<evidence type="ECO:0000259" key="2">
    <source>
        <dbReference type="SMART" id="SM00065"/>
    </source>
</evidence>
<comment type="caution">
    <text evidence="3">The sequence shown here is derived from an EMBL/GenBank/DDBJ whole genome shotgun (WGS) entry which is preliminary data.</text>
</comment>
<protein>
    <submittedName>
        <fullName evidence="3">GAF domain-containing protein</fullName>
    </submittedName>
</protein>
<evidence type="ECO:0000256" key="1">
    <source>
        <dbReference type="SAM" id="MobiDB-lite"/>
    </source>
</evidence>
<keyword evidence="4" id="KW-1185">Reference proteome</keyword>
<feature type="region of interest" description="Disordered" evidence="1">
    <location>
        <begin position="320"/>
        <end position="339"/>
    </location>
</feature>
<dbReference type="PANTHER" id="PTHR33744">
    <property type="entry name" value="CARBOHYDRATE DIACID REGULATOR"/>
    <property type="match status" value="1"/>
</dbReference>
<dbReference type="InterPro" id="IPR029016">
    <property type="entry name" value="GAF-like_dom_sf"/>
</dbReference>
<reference evidence="4" key="1">
    <citation type="journal article" date="2019" name="Int. J. Syst. Evol. Microbiol.">
        <title>The Global Catalogue of Microorganisms (GCM) 10K type strain sequencing project: providing services to taxonomists for standard genome sequencing and annotation.</title>
        <authorList>
            <consortium name="The Broad Institute Genomics Platform"/>
            <consortium name="The Broad Institute Genome Sequencing Center for Infectious Disease"/>
            <person name="Wu L."/>
            <person name="Ma J."/>
        </authorList>
    </citation>
    <scope>NUCLEOTIDE SEQUENCE [LARGE SCALE GENOMIC DNA]</scope>
    <source>
        <strain evidence="4">CCM 7043</strain>
    </source>
</reference>
<name>A0ABW4F7A7_9PSEU</name>
<dbReference type="InterPro" id="IPR051448">
    <property type="entry name" value="CdaR-like_regulators"/>
</dbReference>
<dbReference type="RefSeq" id="WP_344724911.1">
    <property type="nucleotide sequence ID" value="NZ_BAAAUS010000027.1"/>
</dbReference>
<dbReference type="Gene3D" id="3.30.450.40">
    <property type="match status" value="1"/>
</dbReference>
<dbReference type="Proteomes" id="UP001597114">
    <property type="component" value="Unassembled WGS sequence"/>
</dbReference>
<evidence type="ECO:0000313" key="3">
    <source>
        <dbReference type="EMBL" id="MFD1523468.1"/>
    </source>
</evidence>
<gene>
    <name evidence="3" type="ORF">ACFSJD_38710</name>
</gene>
<organism evidence="3 4">
    <name type="scientific">Pseudonocardia yunnanensis</name>
    <dbReference type="NCBI Taxonomy" id="58107"/>
    <lineage>
        <taxon>Bacteria</taxon>
        <taxon>Bacillati</taxon>
        <taxon>Actinomycetota</taxon>
        <taxon>Actinomycetes</taxon>
        <taxon>Pseudonocardiales</taxon>
        <taxon>Pseudonocardiaceae</taxon>
        <taxon>Pseudonocardia</taxon>
    </lineage>
</organism>
<sequence>MEKCTSSGVGVDEGGWLELLLTEAPEAEFAAHEHRLAQQRGSTERAAGEAVAALRIRALLQQRTQRARELATLNEVAADLTATGRRDQLALIDDIVVHARRVLGVDMAYLGLVEASRRLRIHAVSGALTPHMVGMSMAAEAGLAGEVLSHTRPAWTDDYETAPFSHHPDNDAAARAEHARAVLGVPLLGRDRVLGVLFVLERRPRRFTGEDIALLVALAAHAAVALDNQGLVQRYQDGLAQLNRVNCELERRTGELEQALRWDNMLTQVVLRGGQVADLLAEVRTLVGRPVYLVTSDGPPPEGMPADRLAAAHATLATLATSSTSRSASGSTAPVPSEPGLYPVVAGRRVLGALVTVPAPRLAHTEPALGPALQAESLGSEVVTGSEASGDISRAQPWGPGSVGAGSATAADGSRFLDDQFIDRLLARAAPALALALTRAEAVDEAARRARDSFLSDLLNNPGADPAVLDRQMRFAGLDPSTRYDVLVATAGTTTTGDELAALRAAAPKNAVVADLGSRTVIVLPQDAVEAVTDSWSTRFGSVTAGLAGPVAAGARGTHADGADGPEQAGARLGRTYREAGQIVDALLALGRVGELCTAEDLGIYRVLLSTAGRAGLRAAIERNLGPLLSAEQRRGVPLGATLLAYLEHNLRPGAAAEALAVHVNTLYQRLETVTAALGDDWRQPARRLDLHLMLRLRAALRALPD</sequence>
<accession>A0ABW4F7A7</accession>
<feature type="compositionally biased region" description="Low complexity" evidence="1">
    <location>
        <begin position="320"/>
        <end position="333"/>
    </location>
</feature>
<dbReference type="InterPro" id="IPR042070">
    <property type="entry name" value="PucR_C-HTH_sf"/>
</dbReference>